<protein>
    <submittedName>
        <fullName evidence="2">Uncharacterized protein</fullName>
    </submittedName>
</protein>
<evidence type="ECO:0000256" key="1">
    <source>
        <dbReference type="SAM" id="MobiDB-lite"/>
    </source>
</evidence>
<reference evidence="2 3" key="1">
    <citation type="submission" date="2019-12" db="EMBL/GenBank/DDBJ databases">
        <title>Nocardia macrotermitis sp. nov. and Nocardia aurantia sp. nov., isolated from the gut of the fungus growing-termite Macrotermes natalensis.</title>
        <authorList>
            <person name="Christine B."/>
            <person name="Rene B."/>
        </authorList>
    </citation>
    <scope>NUCLEOTIDE SEQUENCE [LARGE SCALE GENOMIC DNA]</scope>
    <source>
        <strain evidence="2 3">DSM 102126</strain>
    </source>
</reference>
<dbReference type="Proteomes" id="UP000431901">
    <property type="component" value="Unassembled WGS sequence"/>
</dbReference>
<dbReference type="RefSeq" id="WP_161103685.1">
    <property type="nucleotide sequence ID" value="NZ_JBHLYI010000006.1"/>
</dbReference>
<proteinExistence type="predicted"/>
<organism evidence="2 3">
    <name type="scientific">Actinomadura rayongensis</name>
    <dbReference type="NCBI Taxonomy" id="1429076"/>
    <lineage>
        <taxon>Bacteria</taxon>
        <taxon>Bacillati</taxon>
        <taxon>Actinomycetota</taxon>
        <taxon>Actinomycetes</taxon>
        <taxon>Streptosporangiales</taxon>
        <taxon>Thermomonosporaceae</taxon>
        <taxon>Actinomadura</taxon>
    </lineage>
</organism>
<evidence type="ECO:0000313" key="3">
    <source>
        <dbReference type="Proteomes" id="UP000431901"/>
    </source>
</evidence>
<accession>A0A6I4W8W0</accession>
<name>A0A6I4W8W0_9ACTN</name>
<evidence type="ECO:0000313" key="2">
    <source>
        <dbReference type="EMBL" id="MXQ65613.1"/>
    </source>
</evidence>
<comment type="caution">
    <text evidence="2">The sequence shown here is derived from an EMBL/GenBank/DDBJ whole genome shotgun (WGS) entry which is preliminary data.</text>
</comment>
<dbReference type="EMBL" id="WUTW01000002">
    <property type="protein sequence ID" value="MXQ65613.1"/>
    <property type="molecule type" value="Genomic_DNA"/>
</dbReference>
<gene>
    <name evidence="2" type="ORF">GQ466_16410</name>
</gene>
<keyword evidence="3" id="KW-1185">Reference proteome</keyword>
<dbReference type="AlphaFoldDB" id="A0A6I4W8W0"/>
<sequence>MSNSNDQHETKLAQSETQRESREPFSDACEVLQRIGVKIERGLAEARRFDGGALLPTSSVLVPSFDAVELADTQIGGRAGGTGAAWLTVKEDARHYGTEDIVEAAFEITRLWGKALACVADNNNQDAELMNRLAEIEGGLDHALAVLEASMATKASDRSYIESGRRRIKEIVEDASGAERLLRDLLHYLSEGDNLAKVVVDNVVSWDDEYGDETGEAWYTDPDEVFAQMVAALRDNFGRQNPDDADEAWGEVLSKAEEINRLRRVDPADPS</sequence>
<feature type="region of interest" description="Disordered" evidence="1">
    <location>
        <begin position="1"/>
        <end position="25"/>
    </location>
</feature>